<accession>A0AAV1EEU4</accession>
<feature type="compositionally biased region" description="Basic and acidic residues" evidence="6">
    <location>
        <begin position="237"/>
        <end position="246"/>
    </location>
</feature>
<gene>
    <name evidence="8" type="ORF">OLC1_LOCUS24133</name>
</gene>
<dbReference type="Gene3D" id="4.10.280.10">
    <property type="entry name" value="Helix-loop-helix DNA-binding domain"/>
    <property type="match status" value="1"/>
</dbReference>
<evidence type="ECO:0000256" key="1">
    <source>
        <dbReference type="ARBA" id="ARBA00004123"/>
    </source>
</evidence>
<evidence type="ECO:0000256" key="4">
    <source>
        <dbReference type="ARBA" id="ARBA00023242"/>
    </source>
</evidence>
<evidence type="ECO:0000313" key="8">
    <source>
        <dbReference type="EMBL" id="CAI9118213.1"/>
    </source>
</evidence>
<dbReference type="Proteomes" id="UP001161247">
    <property type="component" value="Chromosome 9"/>
</dbReference>
<dbReference type="GO" id="GO:0046983">
    <property type="term" value="F:protein dimerization activity"/>
    <property type="evidence" value="ECO:0007669"/>
    <property type="project" value="InterPro"/>
</dbReference>
<dbReference type="PROSITE" id="PS50888">
    <property type="entry name" value="BHLH"/>
    <property type="match status" value="1"/>
</dbReference>
<dbReference type="SUPFAM" id="SSF47459">
    <property type="entry name" value="HLH, helix-loop-helix DNA-binding domain"/>
    <property type="match status" value="1"/>
</dbReference>
<feature type="domain" description="BHLH" evidence="7">
    <location>
        <begin position="83"/>
        <end position="134"/>
    </location>
</feature>
<dbReference type="EMBL" id="OX459126">
    <property type="protein sequence ID" value="CAI9118213.1"/>
    <property type="molecule type" value="Genomic_DNA"/>
</dbReference>
<evidence type="ECO:0000256" key="6">
    <source>
        <dbReference type="SAM" id="MobiDB-lite"/>
    </source>
</evidence>
<dbReference type="AlphaFoldDB" id="A0AAV1EEU4"/>
<reference evidence="8" key="1">
    <citation type="submission" date="2023-03" db="EMBL/GenBank/DDBJ databases">
        <authorList>
            <person name="Julca I."/>
        </authorList>
    </citation>
    <scope>NUCLEOTIDE SEQUENCE</scope>
</reference>
<feature type="coiled-coil region" evidence="5">
    <location>
        <begin position="131"/>
        <end position="179"/>
    </location>
</feature>
<evidence type="ECO:0000313" key="9">
    <source>
        <dbReference type="Proteomes" id="UP001161247"/>
    </source>
</evidence>
<dbReference type="GO" id="GO:0006879">
    <property type="term" value="P:intracellular iron ion homeostasis"/>
    <property type="evidence" value="ECO:0007669"/>
    <property type="project" value="InterPro"/>
</dbReference>
<feature type="region of interest" description="Disordered" evidence="6">
    <location>
        <begin position="56"/>
        <end position="79"/>
    </location>
</feature>
<evidence type="ECO:0000256" key="5">
    <source>
        <dbReference type="SAM" id="Coils"/>
    </source>
</evidence>
<organism evidence="8 9">
    <name type="scientific">Oldenlandia corymbosa var. corymbosa</name>
    <dbReference type="NCBI Taxonomy" id="529605"/>
    <lineage>
        <taxon>Eukaryota</taxon>
        <taxon>Viridiplantae</taxon>
        <taxon>Streptophyta</taxon>
        <taxon>Embryophyta</taxon>
        <taxon>Tracheophyta</taxon>
        <taxon>Spermatophyta</taxon>
        <taxon>Magnoliopsida</taxon>
        <taxon>eudicotyledons</taxon>
        <taxon>Gunneridae</taxon>
        <taxon>Pentapetalae</taxon>
        <taxon>asterids</taxon>
        <taxon>lamiids</taxon>
        <taxon>Gentianales</taxon>
        <taxon>Rubiaceae</taxon>
        <taxon>Rubioideae</taxon>
        <taxon>Spermacoceae</taxon>
        <taxon>Hedyotis-Oldenlandia complex</taxon>
        <taxon>Oldenlandia</taxon>
    </lineage>
</organism>
<feature type="compositionally biased region" description="Basic and acidic residues" evidence="6">
    <location>
        <begin position="62"/>
        <end position="73"/>
    </location>
</feature>
<comment type="subcellular location">
    <subcellularLocation>
        <location evidence="1">Nucleus</location>
    </subcellularLocation>
</comment>
<keyword evidence="5" id="KW-0175">Coiled coil</keyword>
<dbReference type="Pfam" id="PF00010">
    <property type="entry name" value="HLH"/>
    <property type="match status" value="1"/>
</dbReference>
<evidence type="ECO:0000256" key="2">
    <source>
        <dbReference type="ARBA" id="ARBA00023015"/>
    </source>
</evidence>
<protein>
    <submittedName>
        <fullName evidence="8">OLC1v1019748C1</fullName>
    </submittedName>
</protein>
<dbReference type="GO" id="GO:0005634">
    <property type="term" value="C:nucleus"/>
    <property type="evidence" value="ECO:0007669"/>
    <property type="project" value="UniProtKB-SubCell"/>
</dbReference>
<keyword evidence="3" id="KW-0804">Transcription</keyword>
<dbReference type="InterPro" id="IPR044818">
    <property type="entry name" value="ILR3-like"/>
</dbReference>
<proteinExistence type="predicted"/>
<evidence type="ECO:0000259" key="7">
    <source>
        <dbReference type="PROSITE" id="PS50888"/>
    </source>
</evidence>
<dbReference type="PANTHER" id="PTHR46133">
    <property type="entry name" value="BHLH TRANSCRIPTION FACTOR"/>
    <property type="match status" value="1"/>
</dbReference>
<evidence type="ECO:0000256" key="3">
    <source>
        <dbReference type="ARBA" id="ARBA00023163"/>
    </source>
</evidence>
<keyword evidence="4" id="KW-0539">Nucleus</keyword>
<dbReference type="SMART" id="SM00353">
    <property type="entry name" value="HLH"/>
    <property type="match status" value="1"/>
</dbReference>
<feature type="region of interest" description="Disordered" evidence="6">
    <location>
        <begin position="227"/>
        <end position="246"/>
    </location>
</feature>
<dbReference type="CDD" id="cd11446">
    <property type="entry name" value="bHLH_AtILR3_like"/>
    <property type="match status" value="1"/>
</dbReference>
<keyword evidence="9" id="KW-1185">Reference proteome</keyword>
<dbReference type="InterPro" id="IPR036638">
    <property type="entry name" value="HLH_DNA-bd_sf"/>
</dbReference>
<keyword evidence="2" id="KW-0805">Transcription regulation</keyword>
<dbReference type="InterPro" id="IPR011598">
    <property type="entry name" value="bHLH_dom"/>
</dbReference>
<sequence length="246" mass="27463">MDRGGDINCCDSAWDDPELNYIQSILVDVGLPETDDPYSYWNQPAPRPIAEIDASLSGATSQDKESTEVECPRKRGRGDAACSKVGSKACRERLRREKLNERFAELCSTLEPGRPVKTDKLAILGDAIRVVSQLKSEAQEYKELNEKLAEEIETLKADKNELREEKLMLKAEKDKMEQQLKAMSVPTVPLPTPGFMAPHPAAYQAGMNKMAVYPGYGFVPMYQYLQPPSRDASQPSQDHELWSPAA</sequence>
<dbReference type="GO" id="GO:0003700">
    <property type="term" value="F:DNA-binding transcription factor activity"/>
    <property type="evidence" value="ECO:0007669"/>
    <property type="project" value="InterPro"/>
</dbReference>
<name>A0AAV1EEU4_OLDCO</name>
<dbReference type="PANTHER" id="PTHR46133:SF9">
    <property type="entry name" value="TRANSCRIPTION FACTOR BHLH104"/>
    <property type="match status" value="1"/>
</dbReference>